<accession>A0AAF0FRF4</accession>
<proteinExistence type="predicted"/>
<dbReference type="InterPro" id="IPR040085">
    <property type="entry name" value="MJ0674-like"/>
</dbReference>
<keyword evidence="2" id="KW-1185">Reference proteome</keyword>
<gene>
    <name evidence="1" type="ORF">L1994_10885</name>
</gene>
<dbReference type="PANTHER" id="PTHR43075:SF1">
    <property type="entry name" value="FORMATE LYASE ACTIVATING ENZYME, PUTATIVE (AFU_ORTHOLOGUE AFUA_2G15630)-RELATED"/>
    <property type="match status" value="1"/>
</dbReference>
<dbReference type="EMBL" id="CP091092">
    <property type="protein sequence ID" value="WFN36631.1"/>
    <property type="molecule type" value="Genomic_DNA"/>
</dbReference>
<dbReference type="RefSeq" id="WP_278099465.1">
    <property type="nucleotide sequence ID" value="NZ_CP091092.1"/>
</dbReference>
<organism evidence="1 2">
    <name type="scientific">Methanomicrobium antiquum</name>
    <dbReference type="NCBI Taxonomy" id="487686"/>
    <lineage>
        <taxon>Archaea</taxon>
        <taxon>Methanobacteriati</taxon>
        <taxon>Methanobacteriota</taxon>
        <taxon>Stenosarchaea group</taxon>
        <taxon>Methanomicrobia</taxon>
        <taxon>Methanomicrobiales</taxon>
        <taxon>Methanomicrobiaceae</taxon>
        <taxon>Methanomicrobium</taxon>
    </lineage>
</organism>
<dbReference type="KEGG" id="manq:L1994_10885"/>
<evidence type="ECO:0000313" key="1">
    <source>
        <dbReference type="EMBL" id="WFN36631.1"/>
    </source>
</evidence>
<evidence type="ECO:0000313" key="2">
    <source>
        <dbReference type="Proteomes" id="UP001218895"/>
    </source>
</evidence>
<reference evidence="1" key="1">
    <citation type="submission" date="2022-01" db="EMBL/GenBank/DDBJ databases">
        <title>Complete genome of Methanomicrobium antiquum DSM 21220.</title>
        <authorList>
            <person name="Chen S.-C."/>
            <person name="You Y.-T."/>
            <person name="Zhou Y.-Z."/>
            <person name="Lai M.-C."/>
        </authorList>
    </citation>
    <scope>NUCLEOTIDE SEQUENCE</scope>
    <source>
        <strain evidence="1">DSM 21220</strain>
    </source>
</reference>
<protein>
    <submittedName>
        <fullName evidence="1">Radical SAM protein</fullName>
    </submittedName>
</protein>
<dbReference type="GeneID" id="79950909"/>
<dbReference type="PANTHER" id="PTHR43075">
    <property type="entry name" value="FORMATE LYASE ACTIVATING ENZYME, PUTATIVE (AFU_ORTHOLOGUE AFUA_2G15630)-RELATED"/>
    <property type="match status" value="1"/>
</dbReference>
<dbReference type="Proteomes" id="UP001218895">
    <property type="component" value="Chromosome"/>
</dbReference>
<sequence>MQRNKNIASYIRLFESGVLTEREWEARLNLHCCHLCPQKCGADRVEGKVGHCKNGILPSIASYRVLYGDSRAIFGNRGSGAIEFLDYGSSEAVAEKFMHKSSGERVLCTESELAAIMMMFQDSLCHNINLISPTHFIPQIIGAVKEAVAMGLKIPIVYTTSGYERPETLHLLDRIADIYIVDFGMFYQRPNGLIYENLSDMPDFPDAVCNSLREMYRQTGDLVLDRQGIAKKGLLIKNPEIEGKKSGANELFRDIASEISGYSTICPINGKNIKTPFKSLKPEYINNYKDSNFFTLHLPSENFNDDLAFSENFER</sequence>
<dbReference type="AlphaFoldDB" id="A0AAF0FRF4"/>
<name>A0AAF0FRF4_9EURY</name>